<dbReference type="GO" id="GO:0055052">
    <property type="term" value="C:ATP-binding cassette (ABC) transporter complex, substrate-binding subunit-containing"/>
    <property type="evidence" value="ECO:0007669"/>
    <property type="project" value="TreeGrafter"/>
</dbReference>
<comment type="caution">
    <text evidence="5">The sequence shown here is derived from an EMBL/GenBank/DDBJ whole genome shotgun (WGS) entry which is preliminary data.</text>
</comment>
<proteinExistence type="inferred from homology"/>
<reference evidence="5 6" key="1">
    <citation type="journal article" date="2016" name="Nat. Commun.">
        <title>Thousands of microbial genomes shed light on interconnected biogeochemical processes in an aquifer system.</title>
        <authorList>
            <person name="Anantharaman K."/>
            <person name="Brown C.T."/>
            <person name="Hug L.A."/>
            <person name="Sharon I."/>
            <person name="Castelle C.J."/>
            <person name="Probst A.J."/>
            <person name="Thomas B.C."/>
            <person name="Singh A."/>
            <person name="Wilkins M.J."/>
            <person name="Karaoz U."/>
            <person name="Brodie E.L."/>
            <person name="Williams K.H."/>
            <person name="Hubbard S.S."/>
            <person name="Banfield J.F."/>
        </authorList>
    </citation>
    <scope>NUCLEOTIDE SEQUENCE [LARGE SCALE GENOMIC DNA]</scope>
</reference>
<dbReference type="Proteomes" id="UP000178315">
    <property type="component" value="Unassembled WGS sequence"/>
</dbReference>
<dbReference type="GO" id="GO:0015768">
    <property type="term" value="P:maltose transport"/>
    <property type="evidence" value="ECO:0007669"/>
    <property type="project" value="TreeGrafter"/>
</dbReference>
<name>A0A1G2AAN6_9BACT</name>
<dbReference type="AlphaFoldDB" id="A0A1G2AAN6"/>
<evidence type="ECO:0000313" key="6">
    <source>
        <dbReference type="Proteomes" id="UP000178315"/>
    </source>
</evidence>
<dbReference type="Gene3D" id="3.40.190.10">
    <property type="entry name" value="Periplasmic binding protein-like II"/>
    <property type="match status" value="1"/>
</dbReference>
<dbReference type="EMBL" id="MHJU01000017">
    <property type="protein sequence ID" value="OGY73087.1"/>
    <property type="molecule type" value="Genomic_DNA"/>
</dbReference>
<dbReference type="GO" id="GO:0042956">
    <property type="term" value="P:maltodextrin transmembrane transport"/>
    <property type="evidence" value="ECO:0007669"/>
    <property type="project" value="TreeGrafter"/>
</dbReference>
<dbReference type="InterPro" id="IPR006061">
    <property type="entry name" value="SBP_1_CS"/>
</dbReference>
<evidence type="ECO:0000313" key="5">
    <source>
        <dbReference type="EMBL" id="OGY73087.1"/>
    </source>
</evidence>
<dbReference type="PROSITE" id="PS01037">
    <property type="entry name" value="SBP_BACTERIAL_1"/>
    <property type="match status" value="1"/>
</dbReference>
<dbReference type="SUPFAM" id="SSF53850">
    <property type="entry name" value="Periplasmic binding protein-like II"/>
    <property type="match status" value="1"/>
</dbReference>
<keyword evidence="4" id="KW-0812">Transmembrane</keyword>
<evidence type="ECO:0008006" key="7">
    <source>
        <dbReference type="Google" id="ProtNLM"/>
    </source>
</evidence>
<evidence type="ECO:0000256" key="4">
    <source>
        <dbReference type="SAM" id="Phobius"/>
    </source>
</evidence>
<dbReference type="GO" id="GO:1901982">
    <property type="term" value="F:maltose binding"/>
    <property type="evidence" value="ECO:0007669"/>
    <property type="project" value="TreeGrafter"/>
</dbReference>
<comment type="similarity">
    <text evidence="1">Belongs to the bacterial solute-binding protein 1 family.</text>
</comment>
<protein>
    <recommendedName>
        <fullName evidence="7">ABC transporter substrate-binding protein</fullName>
    </recommendedName>
</protein>
<dbReference type="InterPro" id="IPR006059">
    <property type="entry name" value="SBP"/>
</dbReference>
<dbReference type="PANTHER" id="PTHR30061">
    <property type="entry name" value="MALTOSE-BINDING PERIPLASMIC PROTEIN"/>
    <property type="match status" value="1"/>
</dbReference>
<keyword evidence="3" id="KW-0732">Signal</keyword>
<accession>A0A1G2AAN6</accession>
<gene>
    <name evidence="5" type="ORF">A3H61_02660</name>
</gene>
<keyword evidence="2" id="KW-0813">Transport</keyword>
<keyword evidence="4" id="KW-0472">Membrane</keyword>
<evidence type="ECO:0000256" key="3">
    <source>
        <dbReference type="ARBA" id="ARBA00022729"/>
    </source>
</evidence>
<keyword evidence="4" id="KW-1133">Transmembrane helix</keyword>
<feature type="transmembrane region" description="Helical" evidence="4">
    <location>
        <begin position="7"/>
        <end position="24"/>
    </location>
</feature>
<dbReference type="Pfam" id="PF01547">
    <property type="entry name" value="SBP_bac_1"/>
    <property type="match status" value="1"/>
</dbReference>
<evidence type="ECO:0000256" key="1">
    <source>
        <dbReference type="ARBA" id="ARBA00008520"/>
    </source>
</evidence>
<organism evidence="5 6">
    <name type="scientific">Candidatus Jacksonbacteria bacterium RIFCSPLOWO2_02_FULL_44_20</name>
    <dbReference type="NCBI Taxonomy" id="1798460"/>
    <lineage>
        <taxon>Bacteria</taxon>
        <taxon>Candidatus Jacksoniibacteriota</taxon>
    </lineage>
</organism>
<dbReference type="PANTHER" id="PTHR30061:SF50">
    <property type="entry name" value="MALTOSE_MALTODEXTRIN-BINDING PERIPLASMIC PROTEIN"/>
    <property type="match status" value="1"/>
</dbReference>
<evidence type="ECO:0000256" key="2">
    <source>
        <dbReference type="ARBA" id="ARBA00022448"/>
    </source>
</evidence>
<sequence length="472" mass="53165">MFSPNSFVIKIIIIFTMLMSFGFGCRKRIPIESIEPVTLEYWQVWNNSFDMKTLIEKYEKANPTIKVRFRNLRFEEYEHEMLTALAEDRGPDIFSIPHDWVGLYEESIAPAPESVEIKRAILQDPKPGELEPTIKEVVTDRAAIINARDIKRNYYSFVKDDVLRKIESAGPDAPSSVAVKESLMAVPLSVDTLGLYYNISILEKNDIYDPPQTWQRFQEDVMKIAQVNEDGEIVEAGAAFGTAVNLIRPTDILSALMLQTGVTMIDEERGFATFHNSIREEDKYNIGLEALRFYTDFADPVKKVYTWNESQEHALEAFKQGRIAYMFGYSYNLPEIRASRVNFGVAPLPVPVGALGSATIANYWVEAVSKKSKHQNEAWHFLNFLSQPENLLVLQSTAGKISPLKEQAIKITDPELSVFASQAPQARVWYFGKSAPDAEDALIQMIASVVNGKQSLEDALASGAQKVTATLR</sequence>
<dbReference type="GO" id="GO:0055085">
    <property type="term" value="P:transmembrane transport"/>
    <property type="evidence" value="ECO:0007669"/>
    <property type="project" value="InterPro"/>
</dbReference>